<feature type="region of interest" description="Disordered" evidence="1">
    <location>
        <begin position="1"/>
        <end position="25"/>
    </location>
</feature>
<sequence length="25" mass="2868">MQSTSPNLKATQERAKKDLIVYSMQ</sequence>
<proteinExistence type="predicted"/>
<dbReference type="AlphaFoldDB" id="A0A2P2QEB4"/>
<name>A0A2P2QEB4_RHIMU</name>
<protein>
    <submittedName>
        <fullName evidence="2">Uncharacterized protein</fullName>
    </submittedName>
</protein>
<accession>A0A2P2QEB4</accession>
<evidence type="ECO:0000256" key="1">
    <source>
        <dbReference type="SAM" id="MobiDB-lite"/>
    </source>
</evidence>
<reference evidence="2" key="1">
    <citation type="submission" date="2018-02" db="EMBL/GenBank/DDBJ databases">
        <title>Rhizophora mucronata_Transcriptome.</title>
        <authorList>
            <person name="Meera S.P."/>
            <person name="Sreeshan A."/>
            <person name="Augustine A."/>
        </authorList>
    </citation>
    <scope>NUCLEOTIDE SEQUENCE</scope>
    <source>
        <tissue evidence="2">Leaf</tissue>
    </source>
</reference>
<organism evidence="2">
    <name type="scientific">Rhizophora mucronata</name>
    <name type="common">Asiatic mangrove</name>
    <dbReference type="NCBI Taxonomy" id="61149"/>
    <lineage>
        <taxon>Eukaryota</taxon>
        <taxon>Viridiplantae</taxon>
        <taxon>Streptophyta</taxon>
        <taxon>Embryophyta</taxon>
        <taxon>Tracheophyta</taxon>
        <taxon>Spermatophyta</taxon>
        <taxon>Magnoliopsida</taxon>
        <taxon>eudicotyledons</taxon>
        <taxon>Gunneridae</taxon>
        <taxon>Pentapetalae</taxon>
        <taxon>rosids</taxon>
        <taxon>fabids</taxon>
        <taxon>Malpighiales</taxon>
        <taxon>Rhizophoraceae</taxon>
        <taxon>Rhizophora</taxon>
    </lineage>
</organism>
<dbReference type="EMBL" id="GGEC01084760">
    <property type="protein sequence ID" value="MBX65244.1"/>
    <property type="molecule type" value="Transcribed_RNA"/>
</dbReference>
<feature type="compositionally biased region" description="Polar residues" evidence="1">
    <location>
        <begin position="1"/>
        <end position="10"/>
    </location>
</feature>
<evidence type="ECO:0000313" key="2">
    <source>
        <dbReference type="EMBL" id="MBX65244.1"/>
    </source>
</evidence>